<evidence type="ECO:0000256" key="1">
    <source>
        <dbReference type="ARBA" id="ARBA00022729"/>
    </source>
</evidence>
<evidence type="ECO:0000313" key="5">
    <source>
        <dbReference type="EMBL" id="CUR36142.1"/>
    </source>
</evidence>
<dbReference type="SMART" id="SM00458">
    <property type="entry name" value="RICIN"/>
    <property type="match status" value="1"/>
</dbReference>
<dbReference type="PROSITE" id="PS50231">
    <property type="entry name" value="RICIN_B_LECTIN"/>
    <property type="match status" value="1"/>
</dbReference>
<dbReference type="Gene3D" id="2.60.120.200">
    <property type="match status" value="1"/>
</dbReference>
<dbReference type="AlphaFoldDB" id="A0A1J1LV71"/>
<accession>A0A1J1LV71</accession>
<evidence type="ECO:0000313" key="6">
    <source>
        <dbReference type="Proteomes" id="UP000184315"/>
    </source>
</evidence>
<reference evidence="6" key="1">
    <citation type="submission" date="2015-10" db="EMBL/GenBank/DDBJ databases">
        <authorList>
            <person name="Regsiter A."/>
            <person name="william w."/>
        </authorList>
    </citation>
    <scope>NUCLEOTIDE SEQUENCE [LARGE SCALE GENOMIC DNA]</scope>
</reference>
<dbReference type="RefSeq" id="WP_072717253.1">
    <property type="nucleotide sequence ID" value="NZ_LN889764.1"/>
</dbReference>
<proteinExistence type="predicted"/>
<dbReference type="Proteomes" id="UP000184315">
    <property type="component" value="Unassembled WGS sequence"/>
</dbReference>
<dbReference type="Gene3D" id="2.80.10.50">
    <property type="match status" value="1"/>
</dbReference>
<dbReference type="InterPro" id="IPR013320">
    <property type="entry name" value="ConA-like_dom_sf"/>
</dbReference>
<dbReference type="STRING" id="671072.PL921480252"/>
<keyword evidence="2" id="KW-1015">Disulfide bond</keyword>
<feature type="domain" description="LamG-like jellyroll fold" evidence="4">
    <location>
        <begin position="28"/>
        <end position="172"/>
    </location>
</feature>
<protein>
    <submittedName>
        <fullName evidence="5">Uncharacterized protein</fullName>
    </submittedName>
</protein>
<dbReference type="InterPro" id="IPR035992">
    <property type="entry name" value="Ricin_B-like_lectins"/>
</dbReference>
<dbReference type="OrthoDB" id="463714at2"/>
<evidence type="ECO:0000259" key="3">
    <source>
        <dbReference type="SMART" id="SM00458"/>
    </source>
</evidence>
<evidence type="ECO:0000259" key="4">
    <source>
        <dbReference type="SMART" id="SM00560"/>
    </source>
</evidence>
<gene>
    <name evidence="5" type="ORF">PL921480252</name>
</gene>
<dbReference type="Pfam" id="PF00652">
    <property type="entry name" value="Ricin_B_lectin"/>
    <property type="match status" value="1"/>
</dbReference>
<dbReference type="SUPFAM" id="SSF50370">
    <property type="entry name" value="Ricin B-like lectins"/>
    <property type="match status" value="1"/>
</dbReference>
<keyword evidence="6" id="KW-1185">Reference proteome</keyword>
<evidence type="ECO:0000256" key="2">
    <source>
        <dbReference type="ARBA" id="ARBA00023157"/>
    </source>
</evidence>
<dbReference type="SUPFAM" id="SSF49899">
    <property type="entry name" value="Concanavalin A-like lectins/glucanases"/>
    <property type="match status" value="1"/>
</dbReference>
<sequence length="361" mass="40121">MDNQYVLSFDGKDDDVGVPLKMYINFSQGFTVEAWVLYHSFPNRSIIISFVNTSDGYQFFQLMNYQTTRKLALHFQCLPSHSRLAVDGYVISDYEILETGIWMHIAATVNSSNNVTFYKNGEVVKTGSLPLPPVWSGQWEHLSISHGRSSNDSLFQGCITEVRLWNVVRSVDEIRADKNRRLNGDEKGLVSYWPLNEISGNRVVNKANNSHSGEVHGGATIVEANPPLEFRPKTYLIKSKLNGLALVGTPNKPATTGAVDSQNPIQRWIITADGVIKNEAGFVLDYQDYGSTLYYVVMANRIQGTQGSPSQQWQIENGVIKNKHKADLVVDIAGSNPAPNTTILAAHGMGGLNQQWEMVLV</sequence>
<dbReference type="EMBL" id="CZDF01000188">
    <property type="protein sequence ID" value="CUR36142.1"/>
    <property type="molecule type" value="Genomic_DNA"/>
</dbReference>
<feature type="domain" description="Ricin B lectin" evidence="3">
    <location>
        <begin position="232"/>
        <end position="359"/>
    </location>
</feature>
<keyword evidence="1" id="KW-0732">Signal</keyword>
<dbReference type="SMART" id="SM00560">
    <property type="entry name" value="LamGL"/>
    <property type="match status" value="1"/>
</dbReference>
<organism evidence="5 6">
    <name type="scientific">Planktothrix tepida PCC 9214</name>
    <dbReference type="NCBI Taxonomy" id="671072"/>
    <lineage>
        <taxon>Bacteria</taxon>
        <taxon>Bacillati</taxon>
        <taxon>Cyanobacteriota</taxon>
        <taxon>Cyanophyceae</taxon>
        <taxon>Oscillatoriophycideae</taxon>
        <taxon>Oscillatoriales</taxon>
        <taxon>Microcoleaceae</taxon>
        <taxon>Planktothrix</taxon>
    </lineage>
</organism>
<name>A0A1J1LV71_9CYAN</name>
<dbReference type="InterPro" id="IPR006558">
    <property type="entry name" value="LamG-like"/>
</dbReference>
<dbReference type="InterPro" id="IPR000772">
    <property type="entry name" value="Ricin_B_lectin"/>
</dbReference>
<dbReference type="Pfam" id="PF13385">
    <property type="entry name" value="Laminin_G_3"/>
    <property type="match status" value="1"/>
</dbReference>